<dbReference type="Proteomes" id="UP000242875">
    <property type="component" value="Unassembled WGS sequence"/>
</dbReference>
<feature type="domain" description="FF" evidence="9">
    <location>
        <begin position="218"/>
        <end position="273"/>
    </location>
</feature>
<keyword evidence="6" id="KW-0175">Coiled coil</keyword>
<dbReference type="SUPFAM" id="SSF81698">
    <property type="entry name" value="FF domain"/>
    <property type="match status" value="5"/>
</dbReference>
<dbReference type="EMBL" id="MVBO01000101">
    <property type="protein sequence ID" value="OZJ03151.1"/>
    <property type="molecule type" value="Genomic_DNA"/>
</dbReference>
<evidence type="ECO:0000313" key="11">
    <source>
        <dbReference type="Proteomes" id="UP000242875"/>
    </source>
</evidence>
<evidence type="ECO:0008006" key="12">
    <source>
        <dbReference type="Google" id="ProtNLM"/>
    </source>
</evidence>
<evidence type="ECO:0000313" key="10">
    <source>
        <dbReference type="EMBL" id="OZJ03151.1"/>
    </source>
</evidence>
<dbReference type="Gene3D" id="2.20.70.10">
    <property type="match status" value="2"/>
</dbReference>
<dbReference type="FunFam" id="1.10.10.440:FF:000013">
    <property type="entry name" value="pre-mRNA-processing protein 40A isoform X1"/>
    <property type="match status" value="1"/>
</dbReference>
<evidence type="ECO:0000256" key="1">
    <source>
        <dbReference type="ARBA" id="ARBA00004123"/>
    </source>
</evidence>
<comment type="subcellular location">
    <subcellularLocation>
        <location evidence="1">Nucleus</location>
    </subcellularLocation>
</comment>
<dbReference type="AlphaFoldDB" id="A0A261XXU1"/>
<evidence type="ECO:0000256" key="4">
    <source>
        <dbReference type="ARBA" id="ARBA00023187"/>
    </source>
</evidence>
<dbReference type="SMART" id="SM00441">
    <property type="entry name" value="FF"/>
    <property type="match status" value="5"/>
</dbReference>
<comment type="caution">
    <text evidence="10">The sequence shown here is derived from an EMBL/GenBank/DDBJ whole genome shotgun (WGS) entry which is preliminary data.</text>
</comment>
<gene>
    <name evidence="10" type="ORF">BZG36_03886</name>
</gene>
<feature type="compositionally biased region" description="Basic residues" evidence="7">
    <location>
        <begin position="629"/>
        <end position="641"/>
    </location>
</feature>
<dbReference type="OrthoDB" id="187617at2759"/>
<dbReference type="SMART" id="SM00456">
    <property type="entry name" value="WW"/>
    <property type="match status" value="2"/>
</dbReference>
<dbReference type="PANTHER" id="PTHR11864:SF0">
    <property type="entry name" value="PRP40 PRE-MRNA PROCESSING FACTOR 40 HOMOLOG A (YEAST)"/>
    <property type="match status" value="1"/>
</dbReference>
<name>A0A261XXU1_9FUNG</name>
<dbReference type="FunFam" id="1.10.10.440:FF:000003">
    <property type="entry name" value="Pre-mRNA processing factor 40 homolog A"/>
    <property type="match status" value="1"/>
</dbReference>
<dbReference type="InterPro" id="IPR002713">
    <property type="entry name" value="FF_domain"/>
</dbReference>
<organism evidence="10 11">
    <name type="scientific">Bifiguratus adelaidae</name>
    <dbReference type="NCBI Taxonomy" id="1938954"/>
    <lineage>
        <taxon>Eukaryota</taxon>
        <taxon>Fungi</taxon>
        <taxon>Fungi incertae sedis</taxon>
        <taxon>Mucoromycota</taxon>
        <taxon>Mucoromycotina</taxon>
        <taxon>Endogonomycetes</taxon>
        <taxon>Endogonales</taxon>
        <taxon>Endogonales incertae sedis</taxon>
        <taxon>Bifiguratus</taxon>
    </lineage>
</organism>
<dbReference type="GO" id="GO:0005685">
    <property type="term" value="C:U1 snRNP"/>
    <property type="evidence" value="ECO:0007669"/>
    <property type="project" value="TreeGrafter"/>
</dbReference>
<evidence type="ECO:0000256" key="5">
    <source>
        <dbReference type="ARBA" id="ARBA00023242"/>
    </source>
</evidence>
<dbReference type="InterPro" id="IPR036020">
    <property type="entry name" value="WW_dom_sf"/>
</dbReference>
<dbReference type="GO" id="GO:0003723">
    <property type="term" value="F:RNA binding"/>
    <property type="evidence" value="ECO:0007669"/>
    <property type="project" value="TreeGrafter"/>
</dbReference>
<feature type="compositionally biased region" description="Basic and acidic residues" evidence="7">
    <location>
        <begin position="657"/>
        <end position="666"/>
    </location>
</feature>
<keyword evidence="3" id="KW-0677">Repeat</keyword>
<dbReference type="GO" id="GO:0045292">
    <property type="term" value="P:mRNA cis splicing, via spliceosome"/>
    <property type="evidence" value="ECO:0007669"/>
    <property type="project" value="InterPro"/>
</dbReference>
<feature type="compositionally biased region" description="Basic and acidic residues" evidence="7">
    <location>
        <begin position="574"/>
        <end position="588"/>
    </location>
</feature>
<dbReference type="InterPro" id="IPR001202">
    <property type="entry name" value="WW_dom"/>
</dbReference>
<dbReference type="InterPro" id="IPR036517">
    <property type="entry name" value="FF_domain_sf"/>
</dbReference>
<dbReference type="GO" id="GO:0071004">
    <property type="term" value="C:U2-type prespliceosome"/>
    <property type="evidence" value="ECO:0007669"/>
    <property type="project" value="TreeGrafter"/>
</dbReference>
<feature type="compositionally biased region" description="Low complexity" evidence="7">
    <location>
        <begin position="101"/>
        <end position="115"/>
    </location>
</feature>
<feature type="compositionally biased region" description="Basic and acidic residues" evidence="7">
    <location>
        <begin position="598"/>
        <end position="628"/>
    </location>
</feature>
<dbReference type="InterPro" id="IPR039726">
    <property type="entry name" value="Prp40-like"/>
</dbReference>
<keyword evidence="11" id="KW-1185">Reference proteome</keyword>
<dbReference type="SUPFAM" id="SSF51045">
    <property type="entry name" value="WW domain"/>
    <property type="match status" value="2"/>
</dbReference>
<evidence type="ECO:0000256" key="6">
    <source>
        <dbReference type="SAM" id="Coils"/>
    </source>
</evidence>
<evidence type="ECO:0000259" key="9">
    <source>
        <dbReference type="PROSITE" id="PS51676"/>
    </source>
</evidence>
<evidence type="ECO:0000259" key="8">
    <source>
        <dbReference type="PROSITE" id="PS50020"/>
    </source>
</evidence>
<feature type="domain" description="WW" evidence="8">
    <location>
        <begin position="60"/>
        <end position="88"/>
    </location>
</feature>
<feature type="domain" description="WW" evidence="8">
    <location>
        <begin position="14"/>
        <end position="47"/>
    </location>
</feature>
<evidence type="ECO:0000256" key="2">
    <source>
        <dbReference type="ARBA" id="ARBA00022664"/>
    </source>
</evidence>
<accession>A0A261XXU1</accession>
<feature type="region of interest" description="Disordered" evidence="7">
    <location>
        <begin position="557"/>
        <end position="666"/>
    </location>
</feature>
<feature type="coiled-coil region" evidence="6">
    <location>
        <begin position="343"/>
        <end position="382"/>
    </location>
</feature>
<feature type="domain" description="FF" evidence="9">
    <location>
        <begin position="364"/>
        <end position="425"/>
    </location>
</feature>
<feature type="region of interest" description="Disordered" evidence="7">
    <location>
        <begin position="97"/>
        <end position="139"/>
    </location>
</feature>
<dbReference type="Gene3D" id="1.10.10.440">
    <property type="entry name" value="FF domain"/>
    <property type="match status" value="5"/>
</dbReference>
<feature type="domain" description="FF" evidence="9">
    <location>
        <begin position="286"/>
        <end position="345"/>
    </location>
</feature>
<sequence length="666" mass="79112">MSWQSQPGSQQSVLSMQSVWREFTAPDGRTYYHNRETNQTVWDKPEELLTAGERILKQCPWKEYTNADGKRYYSHSETKESKWEMPEEYIATLERAKEADAASAASPPNNAASVSPVPPETKSQTPEPKPFVPETKPFTPPVEPDRSVIVFASQEAAEKAFIELLAESGVRPDWTWEQALRVIITHPHYKALKTLAEKKAAFHKYSNLSPKEHRDNAYRKIHDDFFEMLQRRGDITGSTRWRQAVEMLASEPAFNAVKDLRQRESFYDEYIYGLRQKERETFRENRKASLEKFSQLLRKLPKITAHTTWKEGQPIFQAHPDFSLASFKGMESLDFLALFEDYVKELEKDEDKIRQRRLDIKRRRERKNRDAFKSLLKELKEKGQITARTRWMDIYPIISKDERYTNMLGQPGSTPLELFWDTLEDLEEVFYQQRRTVYDVLKDKSIEVHANTEYDHVIPTLLQDNRIGDKLSEDTLKMVIDHIKHKAAHKQKEELRKQEKRLRRKKDDLRYVMKKLEPPVQLTDTWEQVAPRLEEYEEFKALDDDARQEAFQKFMRRLKEKQEGKSDDEEDDESRSRKDDTEDGEAKHSSRHKRRHHDHDYDRQERSKRSKRSSHDRDHSAEYEERSRSSSHHRSHSHKLSRIRDYDDPLYIPSRRQPKDWDAVME</sequence>
<feature type="domain" description="FF" evidence="9">
    <location>
        <begin position="501"/>
        <end position="557"/>
    </location>
</feature>
<dbReference type="PROSITE" id="PS51676">
    <property type="entry name" value="FF"/>
    <property type="match status" value="4"/>
</dbReference>
<evidence type="ECO:0000256" key="3">
    <source>
        <dbReference type="ARBA" id="ARBA00022737"/>
    </source>
</evidence>
<protein>
    <recommendedName>
        <fullName evidence="12">Pre-mRNA-processing protein prp40</fullName>
    </recommendedName>
</protein>
<dbReference type="Pfam" id="PF00397">
    <property type="entry name" value="WW"/>
    <property type="match status" value="2"/>
</dbReference>
<dbReference type="PANTHER" id="PTHR11864">
    <property type="entry name" value="PRE-MRNA-PROCESSING PROTEIN PRP40"/>
    <property type="match status" value="1"/>
</dbReference>
<feature type="coiled-coil region" evidence="6">
    <location>
        <begin position="485"/>
        <end position="512"/>
    </location>
</feature>
<evidence type="ECO:0000256" key="7">
    <source>
        <dbReference type="SAM" id="MobiDB-lite"/>
    </source>
</evidence>
<dbReference type="Pfam" id="PF01846">
    <property type="entry name" value="FF"/>
    <property type="match status" value="3"/>
</dbReference>
<keyword evidence="4" id="KW-0508">mRNA splicing</keyword>
<dbReference type="PROSITE" id="PS50020">
    <property type="entry name" value="WW_DOMAIN_2"/>
    <property type="match status" value="2"/>
</dbReference>
<dbReference type="CDD" id="cd00201">
    <property type="entry name" value="WW"/>
    <property type="match status" value="2"/>
</dbReference>
<keyword evidence="2" id="KW-0507">mRNA processing</keyword>
<proteinExistence type="predicted"/>
<keyword evidence="5" id="KW-0539">Nucleus</keyword>
<reference evidence="10 11" key="1">
    <citation type="journal article" date="2017" name="Mycologia">
        <title>Bifiguratus adelaidae, gen. et sp. nov., a new member of Mucoromycotina in endophytic and soil-dwelling habitats.</title>
        <authorList>
            <person name="Torres-Cruz T.J."/>
            <person name="Billingsley Tobias T.L."/>
            <person name="Almatruk M."/>
            <person name="Hesse C."/>
            <person name="Kuske C.R."/>
            <person name="Desiro A."/>
            <person name="Benucci G.M."/>
            <person name="Bonito G."/>
            <person name="Stajich J.E."/>
            <person name="Dunlap C."/>
            <person name="Arnold A.E."/>
            <person name="Porras-Alfaro A."/>
        </authorList>
    </citation>
    <scope>NUCLEOTIDE SEQUENCE [LARGE SCALE GENOMIC DNA]</scope>
    <source>
        <strain evidence="10 11">AZ0501</strain>
    </source>
</reference>